<protein>
    <submittedName>
        <fullName evidence="2">Uncharacterized protein</fullName>
    </submittedName>
</protein>
<comment type="caution">
    <text evidence="2">The sequence shown here is derived from an EMBL/GenBank/DDBJ whole genome shotgun (WGS) entry which is preliminary data.</text>
</comment>
<evidence type="ECO:0000313" key="3">
    <source>
        <dbReference type="Proteomes" id="UP001314170"/>
    </source>
</evidence>
<feature type="transmembrane region" description="Helical" evidence="1">
    <location>
        <begin position="31"/>
        <end position="53"/>
    </location>
</feature>
<gene>
    <name evidence="2" type="ORF">DCAF_LOCUS16991</name>
</gene>
<evidence type="ECO:0000313" key="2">
    <source>
        <dbReference type="EMBL" id="CAK7342818.1"/>
    </source>
</evidence>
<sequence length="505" mass="57608">MSSPTQTIQDPFKAWKFLVFPTLKVSDVFSLFLKATVAICTVVSISLVFYSFLNQSQLRTCPECNKILISDHRKITNGNVSSDSYEKTNISHILFGIGGSAKTWNKRRHYSELWWRPNITRGHVWLDQKPPENETWPETSPSYKVSAETTRFKYTCSYGSRSALRIARIVKESFELGLENVRWFVMGDDDTVFFIENLVMVLAKYDHNQMYYIGGNSESVEQDVIHSYTMAYGGGGFAISYPLAKELVRVLDGCIDRYASFYGSDQKVQGCLSEIGVPLTKELGFHQIDIRGDPYGLLAAHPLAPLVSFHHLDYVQSIFPRLSRIDSVKKLITAYTMDPGRTLQHSFCYDFARNWSVSASWGYTIQIYPDLVTAKKLETAFRTFQTWRTWKNGPFTFNTRPMIQHPCLRPVVYFLDRVERVGEGTLTTYKRSVEELDKVCDLPEYAPVYAVQLVNVTTSTSLKPDIWNMAPRRQCCDIINGEDGENGVVQVNIRGCNQFESVTPP</sequence>
<dbReference type="EMBL" id="CAWUPB010001160">
    <property type="protein sequence ID" value="CAK7342818.1"/>
    <property type="molecule type" value="Genomic_DNA"/>
</dbReference>
<evidence type="ECO:0000256" key="1">
    <source>
        <dbReference type="SAM" id="Phobius"/>
    </source>
</evidence>
<name>A0AAV1S292_9ROSI</name>
<dbReference type="AlphaFoldDB" id="A0AAV1S292"/>
<dbReference type="InterPro" id="IPR006740">
    <property type="entry name" value="DUF604"/>
</dbReference>
<keyword evidence="1" id="KW-0472">Membrane</keyword>
<reference evidence="2 3" key="1">
    <citation type="submission" date="2024-01" db="EMBL/GenBank/DDBJ databases">
        <authorList>
            <person name="Waweru B."/>
        </authorList>
    </citation>
    <scope>NUCLEOTIDE SEQUENCE [LARGE SCALE GENOMIC DNA]</scope>
</reference>
<dbReference type="Pfam" id="PF04646">
    <property type="entry name" value="DUF604"/>
    <property type="match status" value="1"/>
</dbReference>
<organism evidence="2 3">
    <name type="scientific">Dovyalis caffra</name>
    <dbReference type="NCBI Taxonomy" id="77055"/>
    <lineage>
        <taxon>Eukaryota</taxon>
        <taxon>Viridiplantae</taxon>
        <taxon>Streptophyta</taxon>
        <taxon>Embryophyta</taxon>
        <taxon>Tracheophyta</taxon>
        <taxon>Spermatophyta</taxon>
        <taxon>Magnoliopsida</taxon>
        <taxon>eudicotyledons</taxon>
        <taxon>Gunneridae</taxon>
        <taxon>Pentapetalae</taxon>
        <taxon>rosids</taxon>
        <taxon>fabids</taxon>
        <taxon>Malpighiales</taxon>
        <taxon>Salicaceae</taxon>
        <taxon>Flacourtieae</taxon>
        <taxon>Dovyalis</taxon>
    </lineage>
</organism>
<dbReference type="FunFam" id="3.90.550.50:FF:000006">
    <property type="entry name" value="Fringe-related protein-like"/>
    <property type="match status" value="1"/>
</dbReference>
<keyword evidence="3" id="KW-1185">Reference proteome</keyword>
<proteinExistence type="predicted"/>
<dbReference type="Proteomes" id="UP001314170">
    <property type="component" value="Unassembled WGS sequence"/>
</dbReference>
<keyword evidence="1" id="KW-1133">Transmembrane helix</keyword>
<dbReference type="PANTHER" id="PTHR10811">
    <property type="entry name" value="FRINGE-RELATED"/>
    <property type="match status" value="1"/>
</dbReference>
<keyword evidence="1" id="KW-0812">Transmembrane</keyword>
<dbReference type="Gene3D" id="3.90.550.50">
    <property type="match status" value="1"/>
</dbReference>
<accession>A0AAV1S292</accession>